<dbReference type="PANTHER" id="PTHR43777">
    <property type="entry name" value="MOLYBDENUM COFACTOR CYTIDYLYLTRANSFERASE"/>
    <property type="match status" value="1"/>
</dbReference>
<dbReference type="InterPro" id="IPR029044">
    <property type="entry name" value="Nucleotide-diphossugar_trans"/>
</dbReference>
<keyword evidence="2" id="KW-0548">Nucleotidyltransferase</keyword>
<sequence>MTTGIIILAAGSSSRLGEPKQNLIYQGKTLLQHAVSAAIASACRPVIVVLGANAQTIQSQIANQAIQIIHNPNWQQGMASSINAGISHLQKTPNIQGAVIMLCDQPFANHTLINQLLQAHTQSGKGIVASLYNNTQGVPAFFHQKYFHHLLALQGHQGAKKLLTAYADDIATVPFDKGAIDIDTMADYEGLLGE</sequence>
<dbReference type="AlphaFoldDB" id="A0A495J7W0"/>
<dbReference type="Gene3D" id="3.90.550.10">
    <property type="entry name" value="Spore Coat Polysaccharide Biosynthesis Protein SpsA, Chain A"/>
    <property type="match status" value="1"/>
</dbReference>
<dbReference type="CDD" id="cd04182">
    <property type="entry name" value="GT_2_like_f"/>
    <property type="match status" value="1"/>
</dbReference>
<keyword evidence="3" id="KW-1185">Reference proteome</keyword>
<keyword evidence="2" id="KW-0808">Transferase</keyword>
<evidence type="ECO:0000313" key="2">
    <source>
        <dbReference type="EMBL" id="RKR84831.1"/>
    </source>
</evidence>
<dbReference type="EMBL" id="RBKU01000001">
    <property type="protein sequence ID" value="RKR84831.1"/>
    <property type="molecule type" value="Genomic_DNA"/>
</dbReference>
<name>A0A495J7W0_9SPHI</name>
<dbReference type="GO" id="GO:0016779">
    <property type="term" value="F:nucleotidyltransferase activity"/>
    <property type="evidence" value="ECO:0007669"/>
    <property type="project" value="UniProtKB-KW"/>
</dbReference>
<protein>
    <submittedName>
        <fullName evidence="2">Molybdenum cofactor cytidylyltransferase</fullName>
    </submittedName>
</protein>
<gene>
    <name evidence="2" type="ORF">BDD43_5084</name>
</gene>
<dbReference type="RefSeq" id="WP_121200725.1">
    <property type="nucleotide sequence ID" value="NZ_RBKU01000001.1"/>
</dbReference>
<dbReference type="Pfam" id="PF12804">
    <property type="entry name" value="NTP_transf_3"/>
    <property type="match status" value="1"/>
</dbReference>
<organism evidence="2 3">
    <name type="scientific">Mucilaginibacter gracilis</name>
    <dbReference type="NCBI Taxonomy" id="423350"/>
    <lineage>
        <taxon>Bacteria</taxon>
        <taxon>Pseudomonadati</taxon>
        <taxon>Bacteroidota</taxon>
        <taxon>Sphingobacteriia</taxon>
        <taxon>Sphingobacteriales</taxon>
        <taxon>Sphingobacteriaceae</taxon>
        <taxon>Mucilaginibacter</taxon>
    </lineage>
</organism>
<dbReference type="Proteomes" id="UP000268007">
    <property type="component" value="Unassembled WGS sequence"/>
</dbReference>
<accession>A0A495J7W0</accession>
<dbReference type="PANTHER" id="PTHR43777:SF1">
    <property type="entry name" value="MOLYBDENUM COFACTOR CYTIDYLYLTRANSFERASE"/>
    <property type="match status" value="1"/>
</dbReference>
<evidence type="ECO:0000313" key="3">
    <source>
        <dbReference type="Proteomes" id="UP000268007"/>
    </source>
</evidence>
<comment type="caution">
    <text evidence="2">The sequence shown here is derived from an EMBL/GenBank/DDBJ whole genome shotgun (WGS) entry which is preliminary data.</text>
</comment>
<dbReference type="InterPro" id="IPR025877">
    <property type="entry name" value="MobA-like_NTP_Trfase"/>
</dbReference>
<proteinExistence type="predicted"/>
<evidence type="ECO:0000259" key="1">
    <source>
        <dbReference type="Pfam" id="PF12804"/>
    </source>
</evidence>
<reference evidence="2 3" key="1">
    <citation type="submission" date="2018-10" db="EMBL/GenBank/DDBJ databases">
        <title>Genomic Encyclopedia of Archaeal and Bacterial Type Strains, Phase II (KMG-II): from individual species to whole genera.</title>
        <authorList>
            <person name="Goeker M."/>
        </authorList>
    </citation>
    <scope>NUCLEOTIDE SEQUENCE [LARGE SCALE GENOMIC DNA]</scope>
    <source>
        <strain evidence="2 3">DSM 18602</strain>
    </source>
</reference>
<dbReference type="OrthoDB" id="9779263at2"/>
<dbReference type="SUPFAM" id="SSF53448">
    <property type="entry name" value="Nucleotide-diphospho-sugar transferases"/>
    <property type="match status" value="1"/>
</dbReference>
<feature type="domain" description="MobA-like NTP transferase" evidence="1">
    <location>
        <begin position="6"/>
        <end position="166"/>
    </location>
</feature>